<feature type="signal peptide" evidence="1">
    <location>
        <begin position="1"/>
        <end position="19"/>
    </location>
</feature>
<keyword evidence="4" id="KW-1185">Reference proteome</keyword>
<dbReference type="RefSeq" id="WP_142600702.1">
    <property type="nucleotide sequence ID" value="NZ_FXSZ01000001.1"/>
</dbReference>
<keyword evidence="1" id="KW-0732">Signal</keyword>
<dbReference type="Proteomes" id="UP000315971">
    <property type="component" value="Unassembled WGS sequence"/>
</dbReference>
<dbReference type="SUPFAM" id="SSF101874">
    <property type="entry name" value="YceI-like"/>
    <property type="match status" value="1"/>
</dbReference>
<organism evidence="3 4">
    <name type="scientific">Solitalea koreensis</name>
    <dbReference type="NCBI Taxonomy" id="543615"/>
    <lineage>
        <taxon>Bacteria</taxon>
        <taxon>Pseudomonadati</taxon>
        <taxon>Bacteroidota</taxon>
        <taxon>Sphingobacteriia</taxon>
        <taxon>Sphingobacteriales</taxon>
        <taxon>Sphingobacteriaceae</taxon>
        <taxon>Solitalea</taxon>
    </lineage>
</organism>
<dbReference type="Pfam" id="PF04264">
    <property type="entry name" value="YceI"/>
    <property type="match status" value="1"/>
</dbReference>
<dbReference type="OrthoDB" id="116832at2"/>
<sequence length="182" mass="20381">MKKIGLCIAIIIMSIQCYAQMYTSNATMVSFYSKTPMEDIEAINSTAATLLNTANDSIYVRMKNTAFKFKSALMQEHFNENYMESSKYPLSTFRGKINEQIDFSKNGSYVVSATGKMIVHGVEQLKTITGTINIKEGKISINSSFKVKPPEFNIEIPSLVFTKIAEEITVKLVTVLALMDKM</sequence>
<reference evidence="3 4" key="1">
    <citation type="submission" date="2017-05" db="EMBL/GenBank/DDBJ databases">
        <authorList>
            <person name="Varghese N."/>
            <person name="Submissions S."/>
        </authorList>
    </citation>
    <scope>NUCLEOTIDE SEQUENCE [LARGE SCALE GENOMIC DNA]</scope>
    <source>
        <strain evidence="3 4">DSM 21342</strain>
    </source>
</reference>
<evidence type="ECO:0000259" key="2">
    <source>
        <dbReference type="Pfam" id="PF04264"/>
    </source>
</evidence>
<evidence type="ECO:0000313" key="4">
    <source>
        <dbReference type="Proteomes" id="UP000315971"/>
    </source>
</evidence>
<dbReference type="InterPro" id="IPR036761">
    <property type="entry name" value="TTHA0802/YceI-like_sf"/>
</dbReference>
<feature type="chain" id="PRO_5021918438" evidence="1">
    <location>
        <begin position="20"/>
        <end position="182"/>
    </location>
</feature>
<evidence type="ECO:0000313" key="3">
    <source>
        <dbReference type="EMBL" id="SMO35256.1"/>
    </source>
</evidence>
<gene>
    <name evidence="3" type="ORF">SAMN06265350_101197</name>
</gene>
<dbReference type="EMBL" id="FXSZ01000001">
    <property type="protein sequence ID" value="SMO35256.1"/>
    <property type="molecule type" value="Genomic_DNA"/>
</dbReference>
<accession>A0A521AKC6</accession>
<evidence type="ECO:0000256" key="1">
    <source>
        <dbReference type="SAM" id="SignalP"/>
    </source>
</evidence>
<name>A0A521AKC6_9SPHI</name>
<dbReference type="InterPro" id="IPR007372">
    <property type="entry name" value="Lipid/polyisoprenoid-bd_YceI"/>
</dbReference>
<dbReference type="AlphaFoldDB" id="A0A521AKC6"/>
<proteinExistence type="predicted"/>
<dbReference type="Gene3D" id="2.40.128.110">
    <property type="entry name" value="Lipid/polyisoprenoid-binding, YceI-like"/>
    <property type="match status" value="1"/>
</dbReference>
<protein>
    <submittedName>
        <fullName evidence="3">YceI-like domain-containing protein</fullName>
    </submittedName>
</protein>
<feature type="domain" description="Lipid/polyisoprenoid-binding YceI-like" evidence="2">
    <location>
        <begin position="52"/>
        <end position="174"/>
    </location>
</feature>